<gene>
    <name evidence="2" type="ORF">LSINAPIS_LOCUS344</name>
</gene>
<name>A0A5E4PNI5_9NEOP</name>
<feature type="region of interest" description="Disordered" evidence="1">
    <location>
        <begin position="179"/>
        <end position="257"/>
    </location>
</feature>
<feature type="compositionally biased region" description="Basic and acidic residues" evidence="1">
    <location>
        <begin position="183"/>
        <end position="242"/>
    </location>
</feature>
<dbReference type="Proteomes" id="UP000324832">
    <property type="component" value="Unassembled WGS sequence"/>
</dbReference>
<evidence type="ECO:0000256" key="1">
    <source>
        <dbReference type="SAM" id="MobiDB-lite"/>
    </source>
</evidence>
<evidence type="ECO:0000313" key="3">
    <source>
        <dbReference type="Proteomes" id="UP000324832"/>
    </source>
</evidence>
<keyword evidence="3" id="KW-1185">Reference proteome</keyword>
<protein>
    <submittedName>
        <fullName evidence="2">Uncharacterized protein</fullName>
    </submittedName>
</protein>
<reference evidence="2 3" key="1">
    <citation type="submission" date="2017-07" db="EMBL/GenBank/DDBJ databases">
        <authorList>
            <person name="Talla V."/>
            <person name="Backstrom N."/>
        </authorList>
    </citation>
    <scope>NUCLEOTIDE SEQUENCE [LARGE SCALE GENOMIC DNA]</scope>
</reference>
<evidence type="ECO:0000313" key="2">
    <source>
        <dbReference type="EMBL" id="VVC86543.1"/>
    </source>
</evidence>
<sequence>MENIYGVIRTLSRKTLKRKEKNIIIIFIKQFYSYNIILKQHTIISKRQYNFFTLPQANIVCTLFCCPNNIYYKTYNQFHYSTTIKSNIIIIFIKQFYSYNIILKQHTIISKRQYNFFTLPRRASVKSVTNIMKPNRLFYLITNSVQIQYIVLESLLVFIVFEDLSNYYYKIIIQPKPTTNGVSKERPPERDSRPADREPRELKEVREVRDSREEEYERRASPPRERELEREERREQPHDGRHPLLQFAVDHFRQSPE</sequence>
<dbReference type="AlphaFoldDB" id="A0A5E4PNI5"/>
<organism evidence="2 3">
    <name type="scientific">Leptidea sinapis</name>
    <dbReference type="NCBI Taxonomy" id="189913"/>
    <lineage>
        <taxon>Eukaryota</taxon>
        <taxon>Metazoa</taxon>
        <taxon>Ecdysozoa</taxon>
        <taxon>Arthropoda</taxon>
        <taxon>Hexapoda</taxon>
        <taxon>Insecta</taxon>
        <taxon>Pterygota</taxon>
        <taxon>Neoptera</taxon>
        <taxon>Endopterygota</taxon>
        <taxon>Lepidoptera</taxon>
        <taxon>Glossata</taxon>
        <taxon>Ditrysia</taxon>
        <taxon>Papilionoidea</taxon>
        <taxon>Pieridae</taxon>
        <taxon>Dismorphiinae</taxon>
        <taxon>Leptidea</taxon>
    </lineage>
</organism>
<proteinExistence type="predicted"/>
<dbReference type="EMBL" id="FZQP02000004">
    <property type="protein sequence ID" value="VVC86543.1"/>
    <property type="molecule type" value="Genomic_DNA"/>
</dbReference>
<accession>A0A5E4PNI5</accession>